<feature type="compositionally biased region" description="Polar residues" evidence="1">
    <location>
        <begin position="17"/>
        <end position="27"/>
    </location>
</feature>
<proteinExistence type="predicted"/>
<name>A0A5B7GNI3_PORTR</name>
<evidence type="ECO:0000256" key="1">
    <source>
        <dbReference type="SAM" id="MobiDB-lite"/>
    </source>
</evidence>
<feature type="compositionally biased region" description="Basic and acidic residues" evidence="1">
    <location>
        <begin position="1"/>
        <end position="10"/>
    </location>
</feature>
<evidence type="ECO:0000313" key="2">
    <source>
        <dbReference type="EMBL" id="MPC61661.1"/>
    </source>
</evidence>
<comment type="caution">
    <text evidence="2">The sequence shown here is derived from an EMBL/GenBank/DDBJ whole genome shotgun (WGS) entry which is preliminary data.</text>
</comment>
<accession>A0A5B7GNI3</accession>
<protein>
    <submittedName>
        <fullName evidence="2">Uncharacterized protein</fullName>
    </submittedName>
</protein>
<sequence length="111" mass="12120">MWGNEGRGEESSSGSGQWTLGINSSAASGFPGVRKKYIDGKSSLPNFFSSHEVFFASVHTINHQPSTSLNTAQTAIQTVPKLVFVTQTLNILDTYSNPQLFLNDTEKQIII</sequence>
<organism evidence="2 3">
    <name type="scientific">Portunus trituberculatus</name>
    <name type="common">Swimming crab</name>
    <name type="synonym">Neptunus trituberculatus</name>
    <dbReference type="NCBI Taxonomy" id="210409"/>
    <lineage>
        <taxon>Eukaryota</taxon>
        <taxon>Metazoa</taxon>
        <taxon>Ecdysozoa</taxon>
        <taxon>Arthropoda</taxon>
        <taxon>Crustacea</taxon>
        <taxon>Multicrustacea</taxon>
        <taxon>Malacostraca</taxon>
        <taxon>Eumalacostraca</taxon>
        <taxon>Eucarida</taxon>
        <taxon>Decapoda</taxon>
        <taxon>Pleocyemata</taxon>
        <taxon>Brachyura</taxon>
        <taxon>Eubrachyura</taxon>
        <taxon>Portunoidea</taxon>
        <taxon>Portunidae</taxon>
        <taxon>Portuninae</taxon>
        <taxon>Portunus</taxon>
    </lineage>
</organism>
<dbReference type="Proteomes" id="UP000324222">
    <property type="component" value="Unassembled WGS sequence"/>
</dbReference>
<reference evidence="2 3" key="1">
    <citation type="submission" date="2019-05" db="EMBL/GenBank/DDBJ databases">
        <title>Another draft genome of Portunus trituberculatus and its Hox gene families provides insights of decapod evolution.</title>
        <authorList>
            <person name="Jeong J.-H."/>
            <person name="Song I."/>
            <person name="Kim S."/>
            <person name="Choi T."/>
            <person name="Kim D."/>
            <person name="Ryu S."/>
            <person name="Kim W."/>
        </authorList>
    </citation>
    <scope>NUCLEOTIDE SEQUENCE [LARGE SCALE GENOMIC DNA]</scope>
    <source>
        <tissue evidence="2">Muscle</tissue>
    </source>
</reference>
<evidence type="ECO:0000313" key="3">
    <source>
        <dbReference type="Proteomes" id="UP000324222"/>
    </source>
</evidence>
<keyword evidence="3" id="KW-1185">Reference proteome</keyword>
<feature type="region of interest" description="Disordered" evidence="1">
    <location>
        <begin position="1"/>
        <end position="31"/>
    </location>
</feature>
<dbReference type="AlphaFoldDB" id="A0A5B7GNI3"/>
<dbReference type="EMBL" id="VSRR010018758">
    <property type="protein sequence ID" value="MPC61661.1"/>
    <property type="molecule type" value="Genomic_DNA"/>
</dbReference>
<gene>
    <name evidence="2" type="ORF">E2C01_055736</name>
</gene>